<dbReference type="Pfam" id="PF24827">
    <property type="entry name" value="AstE_AspA_cat"/>
    <property type="match status" value="1"/>
</dbReference>
<keyword evidence="3" id="KW-0378">Hydrolase</keyword>
<accession>A0A3P3XUP1</accession>
<evidence type="ECO:0000256" key="2">
    <source>
        <dbReference type="ARBA" id="ARBA00022723"/>
    </source>
</evidence>
<protein>
    <recommendedName>
        <fullName evidence="6">Succinylglutamate desuccinylase/Aspartoacylase catalytic domain-containing protein</fullName>
    </recommendedName>
</protein>
<feature type="signal peptide" evidence="5">
    <location>
        <begin position="1"/>
        <end position="21"/>
    </location>
</feature>
<dbReference type="InterPro" id="IPR055438">
    <property type="entry name" value="AstE_AspA_cat"/>
</dbReference>
<dbReference type="GO" id="GO:0016788">
    <property type="term" value="F:hydrolase activity, acting on ester bonds"/>
    <property type="evidence" value="ECO:0007669"/>
    <property type="project" value="InterPro"/>
</dbReference>
<keyword evidence="4" id="KW-0862">Zinc</keyword>
<dbReference type="EMBL" id="FWDO01000008">
    <property type="protein sequence ID" value="SLM20010.1"/>
    <property type="molecule type" value="Genomic_DNA"/>
</dbReference>
<evidence type="ECO:0000259" key="6">
    <source>
        <dbReference type="Pfam" id="PF24827"/>
    </source>
</evidence>
<evidence type="ECO:0000256" key="1">
    <source>
        <dbReference type="ARBA" id="ARBA00001947"/>
    </source>
</evidence>
<comment type="cofactor">
    <cofactor evidence="1">
        <name>Zn(2+)</name>
        <dbReference type="ChEBI" id="CHEBI:29105"/>
    </cofactor>
</comment>
<keyword evidence="2" id="KW-0479">Metal-binding</keyword>
<dbReference type="AlphaFoldDB" id="A0A3P3XUP1"/>
<organism evidence="7">
    <name type="scientific">uncultured spirochete</name>
    <dbReference type="NCBI Taxonomy" id="156406"/>
    <lineage>
        <taxon>Bacteria</taxon>
        <taxon>Pseudomonadati</taxon>
        <taxon>Spirochaetota</taxon>
        <taxon>Spirochaetia</taxon>
        <taxon>Spirochaetales</taxon>
        <taxon>environmental samples</taxon>
    </lineage>
</organism>
<feature type="chain" id="PRO_5017922418" description="Succinylglutamate desuccinylase/Aspartoacylase catalytic domain-containing protein" evidence="5">
    <location>
        <begin position="22"/>
        <end position="353"/>
    </location>
</feature>
<evidence type="ECO:0000256" key="4">
    <source>
        <dbReference type="ARBA" id="ARBA00022833"/>
    </source>
</evidence>
<feature type="domain" description="Succinylglutamate desuccinylase/Aspartoacylase catalytic" evidence="6">
    <location>
        <begin position="178"/>
        <end position="279"/>
    </location>
</feature>
<gene>
    <name evidence="7" type="ORF">SPIRO4BDMA_80117</name>
</gene>
<evidence type="ECO:0000256" key="5">
    <source>
        <dbReference type="SAM" id="SignalP"/>
    </source>
</evidence>
<name>A0A3P3XUP1_9SPIR</name>
<proteinExistence type="predicted"/>
<dbReference type="GO" id="GO:0046872">
    <property type="term" value="F:metal ion binding"/>
    <property type="evidence" value="ECO:0007669"/>
    <property type="project" value="UniProtKB-KW"/>
</dbReference>
<dbReference type="SUPFAM" id="SSF53187">
    <property type="entry name" value="Zn-dependent exopeptidases"/>
    <property type="match status" value="1"/>
</dbReference>
<reference evidence="7" key="1">
    <citation type="submission" date="2017-02" db="EMBL/GenBank/DDBJ databases">
        <authorList>
            <person name="Regsiter A."/>
            <person name="William W."/>
        </authorList>
    </citation>
    <scope>NUCLEOTIDE SEQUENCE</scope>
    <source>
        <strain evidence="7">BdmA 4</strain>
    </source>
</reference>
<evidence type="ECO:0000313" key="7">
    <source>
        <dbReference type="EMBL" id="SLM20010.1"/>
    </source>
</evidence>
<dbReference type="Gene3D" id="3.40.630.10">
    <property type="entry name" value="Zn peptidases"/>
    <property type="match status" value="2"/>
</dbReference>
<evidence type="ECO:0000256" key="3">
    <source>
        <dbReference type="ARBA" id="ARBA00022801"/>
    </source>
</evidence>
<keyword evidence="5" id="KW-0732">Signal</keyword>
<sequence length="353" mass="37827">MKRLLAAWGFLVVFSSVQVHAQTGLELVCSEVVAGEGVTAVRPLSDFFSGLRGTPFDTPVFVMGDGARGTEGAEAPPCAAIVAGTHANEIAGVLASYWIIERCRVPEGRLVVVPRANASGATWSLQDASGPRFLDLGSRTIRYGTRLSNPAQERLADPGSFVPPQASGNFPALAGQEARNLNRQYPGRQDGNRTAQTAYALTLMLQAEEVRIALDLHEASMTSSLVWSMITRPEHLDAAALAALDIEDETGVSFHLEDSRDEFAGYSHWEWGKLGISAFLVETPNPAQPTDDPTIEQLHNAAAPLAKRVYVHLCAAKALIANAADLLQDAGALRIEGFPSSVEEVGRWLEGTL</sequence>